<evidence type="ECO:0000313" key="1">
    <source>
        <dbReference type="EMBL" id="CAG5129608.1"/>
    </source>
</evidence>
<dbReference type="OrthoDB" id="203862at2759"/>
<gene>
    <name evidence="1" type="ORF">CUNI_LOCUS15166</name>
</gene>
<dbReference type="EMBL" id="CAJHNH020003580">
    <property type="protein sequence ID" value="CAG5129608.1"/>
    <property type="molecule type" value="Genomic_DNA"/>
</dbReference>
<name>A0A8S3ZP49_9EUPU</name>
<reference evidence="1" key="1">
    <citation type="submission" date="2021-04" db="EMBL/GenBank/DDBJ databases">
        <authorList>
            <consortium name="Molecular Ecology Group"/>
        </authorList>
    </citation>
    <scope>NUCLEOTIDE SEQUENCE</scope>
</reference>
<keyword evidence="2" id="KW-1185">Reference proteome</keyword>
<protein>
    <submittedName>
        <fullName evidence="1">Uncharacterized protein</fullName>
    </submittedName>
</protein>
<feature type="non-terminal residue" evidence="1">
    <location>
        <position position="53"/>
    </location>
</feature>
<dbReference type="Proteomes" id="UP000678393">
    <property type="component" value="Unassembled WGS sequence"/>
</dbReference>
<organism evidence="1 2">
    <name type="scientific">Candidula unifasciata</name>
    <dbReference type="NCBI Taxonomy" id="100452"/>
    <lineage>
        <taxon>Eukaryota</taxon>
        <taxon>Metazoa</taxon>
        <taxon>Spiralia</taxon>
        <taxon>Lophotrochozoa</taxon>
        <taxon>Mollusca</taxon>
        <taxon>Gastropoda</taxon>
        <taxon>Heterobranchia</taxon>
        <taxon>Euthyneura</taxon>
        <taxon>Panpulmonata</taxon>
        <taxon>Eupulmonata</taxon>
        <taxon>Stylommatophora</taxon>
        <taxon>Helicina</taxon>
        <taxon>Helicoidea</taxon>
        <taxon>Geomitridae</taxon>
        <taxon>Candidula</taxon>
    </lineage>
</organism>
<proteinExistence type="predicted"/>
<dbReference type="AlphaFoldDB" id="A0A8S3ZP49"/>
<accession>A0A8S3ZP49</accession>
<sequence>MFSFYDYNDEQGINVTWLSLAMTVSSEASKINMSHVLDALLEGYDKRLRPGFG</sequence>
<evidence type="ECO:0000313" key="2">
    <source>
        <dbReference type="Proteomes" id="UP000678393"/>
    </source>
</evidence>
<comment type="caution">
    <text evidence="1">The sequence shown here is derived from an EMBL/GenBank/DDBJ whole genome shotgun (WGS) entry which is preliminary data.</text>
</comment>